<reference evidence="2 3" key="1">
    <citation type="submission" date="2021-06" db="EMBL/GenBank/DDBJ databases">
        <authorList>
            <person name="Sun Q."/>
            <person name="Li D."/>
        </authorList>
    </citation>
    <scope>NUCLEOTIDE SEQUENCE [LARGE SCALE GENOMIC DNA]</scope>
    <source>
        <strain evidence="2 3">MSJ-5</strain>
    </source>
</reference>
<name>A0ABS6G1R2_9FIRM</name>
<dbReference type="EMBL" id="JAHLQK010000002">
    <property type="protein sequence ID" value="MBU5676129.1"/>
    <property type="molecule type" value="Genomic_DNA"/>
</dbReference>
<feature type="domain" description="N-acetyltransferase" evidence="1">
    <location>
        <begin position="313"/>
        <end position="448"/>
    </location>
</feature>
<dbReference type="Proteomes" id="UP000779508">
    <property type="component" value="Unassembled WGS sequence"/>
</dbReference>
<gene>
    <name evidence="2" type="ORF">KQI88_06840</name>
</gene>
<evidence type="ECO:0000313" key="3">
    <source>
        <dbReference type="Proteomes" id="UP000779508"/>
    </source>
</evidence>
<dbReference type="Pfam" id="PF00583">
    <property type="entry name" value="Acetyltransf_1"/>
    <property type="match status" value="1"/>
</dbReference>
<keyword evidence="3" id="KW-1185">Reference proteome</keyword>
<dbReference type="RefSeq" id="WP_216415606.1">
    <property type="nucleotide sequence ID" value="NZ_JAHLQK010000002.1"/>
</dbReference>
<protein>
    <submittedName>
        <fullName evidence="2">Pyridoxal-phosphate dependent enzyme</fullName>
    </submittedName>
</protein>
<dbReference type="Pfam" id="PF00291">
    <property type="entry name" value="PALP"/>
    <property type="match status" value="1"/>
</dbReference>
<evidence type="ECO:0000313" key="2">
    <source>
        <dbReference type="EMBL" id="MBU5676129.1"/>
    </source>
</evidence>
<organism evidence="2 3">
    <name type="scientific">Alkaliphilus flagellatus</name>
    <dbReference type="NCBI Taxonomy" id="2841507"/>
    <lineage>
        <taxon>Bacteria</taxon>
        <taxon>Bacillati</taxon>
        <taxon>Bacillota</taxon>
        <taxon>Clostridia</taxon>
        <taxon>Peptostreptococcales</taxon>
        <taxon>Natronincolaceae</taxon>
        <taxon>Alkaliphilus</taxon>
    </lineage>
</organism>
<sequence length="448" mass="51748">MNKPGRTPLMRAKNLEKYLGVEKIYLKLEGTNPFGHKFDRISEVIVKDALSHKSKGLLVDGSDDYINSIIHFCYKNDLSVKIPLFKTERWKENLFDNKFIIDFRRKKIDNKYQFVDKYCRENNFYNASNQYANRHLSMISLQKIGEEIAEKLGDNISTVFTQLSYGYTVSSLYNGFVNKWVEGDINKYPKIFSCTIPKGNAIFDDYKRNMKIGDLEEYDIKVNKYTRNLFTGEGVLLGDTLKAIHDTDGKIISIDEKILKESVQVLRKQENIILSTEEGYSFAGFYKLAKEGKIKDGKHVIVLNDGKSDLELYRVTNFDRYSKETIVQWIKEWLQNYSDPIQETEDAVESAVKSGFIIIALRNNVPQAVCVVVNLNFKDFIPTYHLGYIATKEGNKGRGIATELINQIIELTDGKLSLHVDLDNKRARKLYEKLGFKTAYYRMIYSAE</sequence>
<accession>A0ABS6G1R2</accession>
<evidence type="ECO:0000259" key="1">
    <source>
        <dbReference type="PROSITE" id="PS51186"/>
    </source>
</evidence>
<dbReference type="InterPro" id="IPR000182">
    <property type="entry name" value="GNAT_dom"/>
</dbReference>
<dbReference type="InterPro" id="IPR001926">
    <property type="entry name" value="TrpB-like_PALP"/>
</dbReference>
<dbReference type="PROSITE" id="PS51186">
    <property type="entry name" value="GNAT"/>
    <property type="match status" value="1"/>
</dbReference>
<dbReference type="CDD" id="cd04301">
    <property type="entry name" value="NAT_SF"/>
    <property type="match status" value="1"/>
</dbReference>
<comment type="caution">
    <text evidence="2">The sequence shown here is derived from an EMBL/GenBank/DDBJ whole genome shotgun (WGS) entry which is preliminary data.</text>
</comment>
<proteinExistence type="predicted"/>